<dbReference type="InterPro" id="IPR014917">
    <property type="entry name" value="DUF1800"/>
</dbReference>
<keyword evidence="2" id="KW-1185">Reference proteome</keyword>
<evidence type="ECO:0000313" key="1">
    <source>
        <dbReference type="EMBL" id="BDE05246.1"/>
    </source>
</evidence>
<gene>
    <name evidence="1" type="ORF">WPS_05220</name>
</gene>
<dbReference type="Pfam" id="PF08811">
    <property type="entry name" value="DUF1800"/>
    <property type="match status" value="1"/>
</dbReference>
<accession>A0AAN2C8R9</accession>
<dbReference type="RefSeq" id="WP_317996304.1">
    <property type="nucleotide sequence ID" value="NZ_AP025523.1"/>
</dbReference>
<proteinExistence type="predicted"/>
<organism evidence="1 2">
    <name type="scientific">Vulcanimicrobium alpinum</name>
    <dbReference type="NCBI Taxonomy" id="3016050"/>
    <lineage>
        <taxon>Bacteria</taxon>
        <taxon>Bacillati</taxon>
        <taxon>Vulcanimicrobiota</taxon>
        <taxon>Vulcanimicrobiia</taxon>
        <taxon>Vulcanimicrobiales</taxon>
        <taxon>Vulcanimicrobiaceae</taxon>
        <taxon>Vulcanimicrobium</taxon>
    </lineage>
</organism>
<protein>
    <recommendedName>
        <fullName evidence="3">DUF1800 domain-containing protein</fullName>
    </recommendedName>
</protein>
<dbReference type="EMBL" id="AP025523">
    <property type="protein sequence ID" value="BDE05246.1"/>
    <property type="molecule type" value="Genomic_DNA"/>
</dbReference>
<reference evidence="1 2" key="1">
    <citation type="journal article" date="2022" name="ISME Commun">
        <title>Vulcanimicrobium alpinus gen. nov. sp. nov., the first cultivated representative of the candidate phylum 'Eremiobacterota', is a metabolically versatile aerobic anoxygenic phototroph.</title>
        <authorList>
            <person name="Yabe S."/>
            <person name="Muto K."/>
            <person name="Abe K."/>
            <person name="Yokota A."/>
            <person name="Staudigel H."/>
            <person name="Tebo B.M."/>
        </authorList>
    </citation>
    <scope>NUCLEOTIDE SEQUENCE [LARGE SCALE GENOMIC DNA]</scope>
    <source>
        <strain evidence="1 2">WC8-2</strain>
    </source>
</reference>
<dbReference type="AlphaFoldDB" id="A0AAN2C8R9"/>
<dbReference type="Proteomes" id="UP001317532">
    <property type="component" value="Chromosome"/>
</dbReference>
<evidence type="ECO:0000313" key="2">
    <source>
        <dbReference type="Proteomes" id="UP001317532"/>
    </source>
</evidence>
<name>A0AAN2C8R9_UNVUL</name>
<evidence type="ECO:0008006" key="3">
    <source>
        <dbReference type="Google" id="ProtNLM"/>
    </source>
</evidence>
<sequence length="501" mass="55270">MAAQTNAPASYRPPGALDAATALLPYNGPWNRRLAAHLLRRAGFGGSAADVERVAGMSPRAAVASLVQFADTGSLPAAPALQTPALPPRGLFRGFMTGMAADEQTAEARKAFVMQRNRERRANLIAMQTWWLERMIGSPAPLQEKMTLFWHGHFTSSPEKGTTAQELFKQNQLFREYALGNVRDLTLHVSQDPAMLRYLDNNVNQRSHPNENYARELMELFTLGIGNYTEQDIRESARAFTGWTFRREPDGTGSFEFNRNQHDDGTKTFLGRTGNFDGADIVRIIFEQPASARWFATKLLAFFVYMEPEPQLVDQVAALLRTHNFEMRPVMATLLASNVFFSDRAYRALVKSPVEYVVGTHQLFGVPNVVPVELAALRAMGQMLFYPPNVKGWDGGAAWLSSATLLTRENFANGVAQNPKMMDLATWLGPTLRTMDPKQIAYALTQTLLQGDVSPAASAQLVSYLGGVGQAALAELSGENVDERVRGAAYLTMAMPAYQLA</sequence>
<dbReference type="KEGG" id="vab:WPS_05220"/>